<evidence type="ECO:0000256" key="1">
    <source>
        <dbReference type="SAM" id="MobiDB-lite"/>
    </source>
</evidence>
<comment type="caution">
    <text evidence="2">The sequence shown here is derived from an EMBL/GenBank/DDBJ whole genome shotgun (WGS) entry which is preliminary data.</text>
</comment>
<reference evidence="2" key="1">
    <citation type="submission" date="2020-08" db="EMBL/GenBank/DDBJ databases">
        <title>Multicomponent nature underlies the extraordinary mechanical properties of spider dragline silk.</title>
        <authorList>
            <person name="Kono N."/>
            <person name="Nakamura H."/>
            <person name="Mori M."/>
            <person name="Yoshida Y."/>
            <person name="Ohtoshi R."/>
            <person name="Malay A.D."/>
            <person name="Moran D.A.P."/>
            <person name="Tomita M."/>
            <person name="Numata K."/>
            <person name="Arakawa K."/>
        </authorList>
    </citation>
    <scope>NUCLEOTIDE SEQUENCE</scope>
</reference>
<evidence type="ECO:0000313" key="2">
    <source>
        <dbReference type="EMBL" id="GFS45395.1"/>
    </source>
</evidence>
<dbReference type="Proteomes" id="UP000887013">
    <property type="component" value="Unassembled WGS sequence"/>
</dbReference>
<organism evidence="2 3">
    <name type="scientific">Nephila pilipes</name>
    <name type="common">Giant wood spider</name>
    <name type="synonym">Nephila maculata</name>
    <dbReference type="NCBI Taxonomy" id="299642"/>
    <lineage>
        <taxon>Eukaryota</taxon>
        <taxon>Metazoa</taxon>
        <taxon>Ecdysozoa</taxon>
        <taxon>Arthropoda</taxon>
        <taxon>Chelicerata</taxon>
        <taxon>Arachnida</taxon>
        <taxon>Araneae</taxon>
        <taxon>Araneomorphae</taxon>
        <taxon>Entelegynae</taxon>
        <taxon>Araneoidea</taxon>
        <taxon>Nephilidae</taxon>
        <taxon>Nephila</taxon>
    </lineage>
</organism>
<dbReference type="AlphaFoldDB" id="A0A8X6MEH1"/>
<name>A0A8X6MEH1_NEPPI</name>
<accession>A0A8X6MEH1</accession>
<protein>
    <submittedName>
        <fullName evidence="2">Uncharacterized protein</fullName>
    </submittedName>
</protein>
<dbReference type="EMBL" id="BMAW01044556">
    <property type="protein sequence ID" value="GFS45395.1"/>
    <property type="molecule type" value="Genomic_DNA"/>
</dbReference>
<sequence length="111" mass="12465">MTDFRAIIELRFQGIEEVLSKPAEPLTVLALSTLLPLNGTHLRQPIGALLSREMNPMKIQYVGNFSTGQQAEKSPPNSALSLHDTTTNRKPVPDCNTNWKSPYHLPHYRTL</sequence>
<keyword evidence="3" id="KW-1185">Reference proteome</keyword>
<proteinExistence type="predicted"/>
<feature type="region of interest" description="Disordered" evidence="1">
    <location>
        <begin position="66"/>
        <end position="98"/>
    </location>
</feature>
<evidence type="ECO:0000313" key="3">
    <source>
        <dbReference type="Proteomes" id="UP000887013"/>
    </source>
</evidence>
<gene>
    <name evidence="2" type="ORF">NPIL_685841</name>
</gene>